<evidence type="ECO:0000313" key="2">
    <source>
        <dbReference type="EMBL" id="KIW20892.1"/>
    </source>
</evidence>
<dbReference type="VEuPathDB" id="FungiDB:PV08_01471"/>
<evidence type="ECO:0000313" key="3">
    <source>
        <dbReference type="Proteomes" id="UP000053328"/>
    </source>
</evidence>
<keyword evidence="3" id="KW-1185">Reference proteome</keyword>
<dbReference type="OrthoDB" id="4143634at2759"/>
<feature type="compositionally biased region" description="Polar residues" evidence="1">
    <location>
        <begin position="1"/>
        <end position="10"/>
    </location>
</feature>
<dbReference type="STRING" id="91928.A0A0D2A7Y1"/>
<dbReference type="HOGENOM" id="CLU_1042188_0_0_1"/>
<gene>
    <name evidence="2" type="ORF">PV08_01471</name>
</gene>
<dbReference type="RefSeq" id="XP_016241108.1">
    <property type="nucleotide sequence ID" value="XM_016375832.1"/>
</dbReference>
<evidence type="ECO:0000256" key="1">
    <source>
        <dbReference type="SAM" id="MobiDB-lite"/>
    </source>
</evidence>
<protein>
    <submittedName>
        <fullName evidence="2">Uncharacterized protein</fullName>
    </submittedName>
</protein>
<sequence>MLNARKNTPNADDKKVGFASPAFPPGDEIYEAGESVHNASGDLAIDTERMGKICKKLKEPDLWPKRFAQIIKEQQNNITKKIKEMTAQDLALQEEFDRGFLPLIQEALGGAGASNEASNLATQPIHVAYLGAEGQPYCEAMITLMKQADALIFALDQLSARTPPPSRLSDINMSFEQDKAAAVATIEAGRRVAETAVEDLLADRLQEVRSSTGLTAEEENRGKILLSKGVTSDTPILEPMGWGNVSRDAERALRKLCFAGDIHAKDH</sequence>
<reference evidence="2 3" key="1">
    <citation type="submission" date="2015-01" db="EMBL/GenBank/DDBJ databases">
        <title>The Genome Sequence of Exophiala spinifera CBS89968.</title>
        <authorList>
            <consortium name="The Broad Institute Genomics Platform"/>
            <person name="Cuomo C."/>
            <person name="de Hoog S."/>
            <person name="Gorbushina A."/>
            <person name="Stielow B."/>
            <person name="Teixiera M."/>
            <person name="Abouelleil A."/>
            <person name="Chapman S.B."/>
            <person name="Priest M."/>
            <person name="Young S.K."/>
            <person name="Wortman J."/>
            <person name="Nusbaum C."/>
            <person name="Birren B."/>
        </authorList>
    </citation>
    <scope>NUCLEOTIDE SEQUENCE [LARGE SCALE GENOMIC DNA]</scope>
    <source>
        <strain evidence="2 3">CBS 89968</strain>
    </source>
</reference>
<dbReference type="EMBL" id="KN847492">
    <property type="protein sequence ID" value="KIW20892.1"/>
    <property type="molecule type" value="Genomic_DNA"/>
</dbReference>
<dbReference type="AlphaFoldDB" id="A0A0D2A7Y1"/>
<name>A0A0D2A7Y1_9EURO</name>
<accession>A0A0D2A7Y1</accession>
<organism evidence="2 3">
    <name type="scientific">Exophiala spinifera</name>
    <dbReference type="NCBI Taxonomy" id="91928"/>
    <lineage>
        <taxon>Eukaryota</taxon>
        <taxon>Fungi</taxon>
        <taxon>Dikarya</taxon>
        <taxon>Ascomycota</taxon>
        <taxon>Pezizomycotina</taxon>
        <taxon>Eurotiomycetes</taxon>
        <taxon>Chaetothyriomycetidae</taxon>
        <taxon>Chaetothyriales</taxon>
        <taxon>Herpotrichiellaceae</taxon>
        <taxon>Exophiala</taxon>
    </lineage>
</organism>
<proteinExistence type="predicted"/>
<dbReference type="GeneID" id="27328554"/>
<feature type="region of interest" description="Disordered" evidence="1">
    <location>
        <begin position="1"/>
        <end position="22"/>
    </location>
</feature>
<dbReference type="Proteomes" id="UP000053328">
    <property type="component" value="Unassembled WGS sequence"/>
</dbReference>